<sequence>MGVPTLRARPVPVQHPPELVLPQPATGRAGQPMLFADPQPVTGAAVAGDVSPALPDAAATAAALVRLVLESLAGRRPAAQLSRWFSEEVLAELAVQRGLRRRSRRHPDVVVHSVRVQHPLPAVAEASIHLRGPDRSLAWAMRLEATSRRWLCTGLELGPRRTPG</sequence>
<comment type="caution">
    <text evidence="1">The sequence shown here is derived from an EMBL/GenBank/DDBJ whole genome shotgun (WGS) entry which is preliminary data.</text>
</comment>
<dbReference type="Proteomes" id="UP000435304">
    <property type="component" value="Unassembled WGS sequence"/>
</dbReference>
<dbReference type="InterPro" id="IPR045596">
    <property type="entry name" value="DUF6459"/>
</dbReference>
<evidence type="ECO:0000313" key="1">
    <source>
        <dbReference type="EMBL" id="MVA77410.1"/>
    </source>
</evidence>
<keyword evidence="2" id="KW-1185">Reference proteome</keyword>
<evidence type="ECO:0000313" key="2">
    <source>
        <dbReference type="Proteomes" id="UP000435304"/>
    </source>
</evidence>
<proteinExistence type="predicted"/>
<organism evidence="1 2">
    <name type="scientific">Auraticoccus cholistanensis</name>
    <dbReference type="NCBI Taxonomy" id="2656650"/>
    <lineage>
        <taxon>Bacteria</taxon>
        <taxon>Bacillati</taxon>
        <taxon>Actinomycetota</taxon>
        <taxon>Actinomycetes</taxon>
        <taxon>Propionibacteriales</taxon>
        <taxon>Propionibacteriaceae</taxon>
        <taxon>Auraticoccus</taxon>
    </lineage>
</organism>
<name>A0A6A9V1L1_9ACTN</name>
<gene>
    <name evidence="1" type="ORF">GC722_15475</name>
</gene>
<dbReference type="AlphaFoldDB" id="A0A6A9V1L1"/>
<dbReference type="RefSeq" id="WP_156611601.1">
    <property type="nucleotide sequence ID" value="NZ_WPCU01000010.1"/>
</dbReference>
<evidence type="ECO:0008006" key="3">
    <source>
        <dbReference type="Google" id="ProtNLM"/>
    </source>
</evidence>
<accession>A0A6A9V1L1</accession>
<reference evidence="1 2" key="1">
    <citation type="submission" date="2019-12" db="EMBL/GenBank/DDBJ databases">
        <title>Auraticoccus cholistani sp. nov., an actinomycete isolated from soil of Cholistan desert.</title>
        <authorList>
            <person name="Cheema M.T."/>
        </authorList>
    </citation>
    <scope>NUCLEOTIDE SEQUENCE [LARGE SCALE GENOMIC DNA]</scope>
    <source>
        <strain evidence="1 2">F435</strain>
    </source>
</reference>
<dbReference type="EMBL" id="WPCU01000010">
    <property type="protein sequence ID" value="MVA77410.1"/>
    <property type="molecule type" value="Genomic_DNA"/>
</dbReference>
<dbReference type="Pfam" id="PF20060">
    <property type="entry name" value="DUF6459"/>
    <property type="match status" value="1"/>
</dbReference>
<protein>
    <recommendedName>
        <fullName evidence="3">3-hydroxyacyl-CoA dehydrogenase</fullName>
    </recommendedName>
</protein>